<evidence type="ECO:0000313" key="1">
    <source>
        <dbReference type="EMBL" id="VBA46822.1"/>
    </source>
</evidence>
<protein>
    <submittedName>
        <fullName evidence="1">Uncharacterized protein</fullName>
    </submittedName>
</protein>
<name>A0A498QHH0_9MYCO</name>
<dbReference type="OrthoDB" id="3542865at2"/>
<proteinExistence type="predicted"/>
<dbReference type="AlphaFoldDB" id="A0A498QHH0"/>
<accession>A0A498QHH0</accession>
<dbReference type="PANTHER" id="PTHR35004">
    <property type="entry name" value="TRANSPOSASE RV3428C-RELATED"/>
    <property type="match status" value="1"/>
</dbReference>
<dbReference type="RefSeq" id="WP_075542442.1">
    <property type="nucleotide sequence ID" value="NZ_UPHQ01000322.1"/>
</dbReference>
<dbReference type="NCBIfam" id="NF033546">
    <property type="entry name" value="transpos_IS21"/>
    <property type="match status" value="1"/>
</dbReference>
<reference evidence="1 2" key="1">
    <citation type="submission" date="2018-09" db="EMBL/GenBank/DDBJ databases">
        <authorList>
            <person name="Tagini F."/>
        </authorList>
    </citation>
    <scope>NUCLEOTIDE SEQUENCE [LARGE SCALE GENOMIC DNA]</scope>
    <source>
        <strain evidence="1 2">MK13</strain>
    </source>
</reference>
<keyword evidence="2" id="KW-1185">Reference proteome</keyword>
<evidence type="ECO:0000313" key="2">
    <source>
        <dbReference type="Proteomes" id="UP000267289"/>
    </source>
</evidence>
<dbReference type="PANTHER" id="PTHR35004:SF8">
    <property type="entry name" value="TRANSPOSASE RV3428C-RELATED"/>
    <property type="match status" value="1"/>
</dbReference>
<organism evidence="1 2">
    <name type="scientific">Mycobacterium innocens</name>
    <dbReference type="NCBI Taxonomy" id="2341083"/>
    <lineage>
        <taxon>Bacteria</taxon>
        <taxon>Bacillati</taxon>
        <taxon>Actinomycetota</taxon>
        <taxon>Actinomycetes</taxon>
        <taxon>Mycobacteriales</taxon>
        <taxon>Mycobacteriaceae</taxon>
        <taxon>Mycobacterium</taxon>
    </lineage>
</organism>
<dbReference type="Proteomes" id="UP000267289">
    <property type="component" value="Unassembled WGS sequence"/>
</dbReference>
<sequence>MVDYKQILRLRAEGVSQRGIADALGCSRNTVAAVFAAANTAGVGFGQVADLEAFEVRHLLLPEPTKPDSGRAAPDFEHVHRELARPSVTLLLLWNEYVAKCRETGEVPYQYSFFNEQYRRWVKATGASMRIQRDPGESIEVDWAGDSMVFADPVTGEPVEAWLFVAALSYSAYAYVEAFTDMTLVSWIDAHVHAFEAFGGVARLLVPDNLRTGVSRADRYEPALNAAYARMAEHYGTVIIPARVRRPRDYPEDLVIPSVRR</sequence>
<gene>
    <name evidence="1" type="ORF">LAUMK13_05732</name>
</gene>
<dbReference type="Pfam" id="PF13384">
    <property type="entry name" value="HTH_23"/>
    <property type="match status" value="1"/>
</dbReference>
<dbReference type="EMBL" id="UPHQ01000322">
    <property type="protein sequence ID" value="VBA46822.1"/>
    <property type="molecule type" value="Genomic_DNA"/>
</dbReference>